<dbReference type="EMBL" id="WNTK01000003">
    <property type="protein sequence ID" value="KAG9488088.1"/>
    <property type="molecule type" value="Genomic_DNA"/>
</dbReference>
<name>A0A8J6KBQ7_ELECQ</name>
<protein>
    <submittedName>
        <fullName evidence="1">Uncharacterized protein</fullName>
    </submittedName>
</protein>
<keyword evidence="2" id="KW-1185">Reference proteome</keyword>
<dbReference type="Proteomes" id="UP000770717">
    <property type="component" value="Unassembled WGS sequence"/>
</dbReference>
<dbReference type="AlphaFoldDB" id="A0A8J6KBQ7"/>
<comment type="caution">
    <text evidence="1">The sequence shown here is derived from an EMBL/GenBank/DDBJ whole genome shotgun (WGS) entry which is preliminary data.</text>
</comment>
<accession>A0A8J6KBQ7</accession>
<evidence type="ECO:0000313" key="1">
    <source>
        <dbReference type="EMBL" id="KAG9488088.1"/>
    </source>
</evidence>
<evidence type="ECO:0000313" key="2">
    <source>
        <dbReference type="Proteomes" id="UP000770717"/>
    </source>
</evidence>
<proteinExistence type="predicted"/>
<gene>
    <name evidence="1" type="ORF">GDO78_007733</name>
</gene>
<sequence length="95" mass="10398">MELLSIPTNQTQIFVKEIGNVEDCSTFFCTCFRMQVRCLFGLVNVTSPFPGSRSAYTLSLSMTALHGGVSGNVQYCRLSLKGFSMENTTDDLPSG</sequence>
<reference evidence="1" key="1">
    <citation type="thesis" date="2020" institute="ProQuest LLC" country="789 East Eisenhower Parkway, Ann Arbor, MI, USA">
        <title>Comparative Genomics and Chromosome Evolution.</title>
        <authorList>
            <person name="Mudd A.B."/>
        </authorList>
    </citation>
    <scope>NUCLEOTIDE SEQUENCE</scope>
    <source>
        <strain evidence="1">HN-11 Male</strain>
        <tissue evidence="1">Kidney and liver</tissue>
    </source>
</reference>
<organism evidence="1 2">
    <name type="scientific">Eleutherodactylus coqui</name>
    <name type="common">Puerto Rican coqui</name>
    <dbReference type="NCBI Taxonomy" id="57060"/>
    <lineage>
        <taxon>Eukaryota</taxon>
        <taxon>Metazoa</taxon>
        <taxon>Chordata</taxon>
        <taxon>Craniata</taxon>
        <taxon>Vertebrata</taxon>
        <taxon>Euteleostomi</taxon>
        <taxon>Amphibia</taxon>
        <taxon>Batrachia</taxon>
        <taxon>Anura</taxon>
        <taxon>Neobatrachia</taxon>
        <taxon>Hyloidea</taxon>
        <taxon>Eleutherodactylidae</taxon>
        <taxon>Eleutherodactylinae</taxon>
        <taxon>Eleutherodactylus</taxon>
        <taxon>Eleutherodactylus</taxon>
    </lineage>
</organism>